<evidence type="ECO:0000313" key="5">
    <source>
        <dbReference type="EMBL" id="ARP51828.1"/>
    </source>
</evidence>
<evidence type="ECO:0000256" key="4">
    <source>
        <dbReference type="SAM" id="MobiDB-lite"/>
    </source>
</evidence>
<reference evidence="5" key="1">
    <citation type="submission" date="2017-03" db="EMBL/GenBank/DDBJ databases">
        <authorList>
            <person name="Rasool S."/>
            <person name="Al Rwahnih M."/>
            <person name="Naz S."/>
        </authorList>
    </citation>
    <scope>NUCLEOTIDE SEQUENCE</scope>
    <source>
        <strain evidence="5">SW27-1</strain>
    </source>
</reference>
<evidence type="ECO:0000256" key="3">
    <source>
        <dbReference type="ARBA" id="ARBA00022844"/>
    </source>
</evidence>
<dbReference type="InterPro" id="IPR002679">
    <property type="entry name" value="Closter_coat"/>
</dbReference>
<dbReference type="GO" id="GO:0019028">
    <property type="term" value="C:viral capsid"/>
    <property type="evidence" value="ECO:0007669"/>
    <property type="project" value="UniProtKB-KW"/>
</dbReference>
<evidence type="ECO:0000256" key="2">
    <source>
        <dbReference type="ARBA" id="ARBA00022561"/>
    </source>
</evidence>
<feature type="compositionally biased region" description="Basic and acidic residues" evidence="4">
    <location>
        <begin position="21"/>
        <end position="35"/>
    </location>
</feature>
<dbReference type="EMBL" id="KY940817">
    <property type="protein sequence ID" value="ARP51828.1"/>
    <property type="molecule type" value="Genomic_RNA"/>
</dbReference>
<name>A0A5A4DUU2_9CLOS</name>
<keyword evidence="3" id="KW-0946">Virion</keyword>
<feature type="region of interest" description="Disordered" evidence="4">
    <location>
        <begin position="1"/>
        <end position="35"/>
    </location>
</feature>
<dbReference type="Pfam" id="PF01785">
    <property type="entry name" value="Closter_coat"/>
    <property type="match status" value="1"/>
</dbReference>
<comment type="subcellular location">
    <subcellularLocation>
        <location evidence="1">Virion</location>
    </subcellularLocation>
</comment>
<proteinExistence type="predicted"/>
<organism evidence="5">
    <name type="scientific">Grapevine leafroll-associated virus 4</name>
    <dbReference type="NCBI Taxonomy" id="70177"/>
    <lineage>
        <taxon>Viruses</taxon>
        <taxon>Riboviria</taxon>
        <taxon>Orthornavirae</taxon>
        <taxon>Kitrinoviricota</taxon>
        <taxon>Alsuviricetes</taxon>
        <taxon>Martellivirales</taxon>
        <taxon>Closteroviridae</taxon>
        <taxon>Ampelovirus</taxon>
        <taxon>Ampelovirus tetravitis</taxon>
    </lineage>
</organism>
<protein>
    <submittedName>
        <fullName evidence="5">Coat protein</fullName>
    </submittedName>
</protein>
<sequence>MTERVTASNPPAGVTQPPVTERGETPEEKKAREDRERAEIDEINSLPVAQGRVTVDTFESLINGNNTVLNLTTLNVPRLFNVAIPGVVAGKHKVIGAKALWELGKAKGISESDRHQVQFLMQVFQDFITHSTSPKVSGSSNRSITGRYDGKDVVVAHDEIKTTLDNSIAAFGYENTLRQFGRAFTAAIVQGISSGKLEVNTKICASHGVPPNYYPYSPDCLHVDARLFGYDASLAAELAKMVAINKPSNGSKATHNLYEDTRVAPDIFLGNRK</sequence>
<evidence type="ECO:0000256" key="1">
    <source>
        <dbReference type="ARBA" id="ARBA00004328"/>
    </source>
</evidence>
<gene>
    <name evidence="5" type="primary">ORF5</name>
</gene>
<accession>A0A5A4DUU2</accession>
<keyword evidence="2 5" id="KW-0167">Capsid protein</keyword>